<dbReference type="EMBL" id="WTXG01000325">
    <property type="protein sequence ID" value="KAI0289324.1"/>
    <property type="molecule type" value="Genomic_DNA"/>
</dbReference>
<protein>
    <submittedName>
        <fullName evidence="2">Uncharacterized protein</fullName>
    </submittedName>
</protein>
<keyword evidence="3" id="KW-1185">Reference proteome</keyword>
<sequence length="503" mass="55096">LTCCFYSRPHFVPNSTPNLFTTHLYTLLITHYSSSTLSPHMAESSKARTLRSQNKKSKPKQTVEADPPPPPVDQAPSPALSLHTVADDDIDMSDLSQVPPMLDPNSSSPSDWEVKVPEVIRVFNQPGGAIGSDDLLFRFARRLAENLGTKSDKMDVIVQRKLVASPDDEWELEKLITRTFEGARPPNFQIITSSTVDMRIVGRTGKAVKGTLMKSSEAVWRTLANRSFIWISPLYAVWPPALSLGPENGHSALWHFSLQKDFVDKAQVVLNGLVNQLVGNGQLRGAFFCAISKEGVVIKGSWYLRLQDADGNPIASPDVITEWLKEKTSNWIIKDSVWYALRCAICWQGHPCTKVKDHAAIKCPLLAAFNKLRAHGHFKPIEFDGNGGLSVSCTKEPVKVEKVAKDLDKLAKDTRGQISALDKRIVILEKKAGIKRKQDDSRNDSGEGSSQQPANKKNKGNQSQGQGNKAQGGNSGGKPSGSQQTQSGGAKQSEKGKGKQKAN</sequence>
<dbReference type="Proteomes" id="UP001203297">
    <property type="component" value="Unassembled WGS sequence"/>
</dbReference>
<dbReference type="AlphaFoldDB" id="A0AAD4LW73"/>
<feature type="compositionally biased region" description="Polar residues" evidence="1">
    <location>
        <begin position="480"/>
        <end position="490"/>
    </location>
</feature>
<evidence type="ECO:0000313" key="3">
    <source>
        <dbReference type="Proteomes" id="UP001203297"/>
    </source>
</evidence>
<feature type="compositionally biased region" description="Polar residues" evidence="1">
    <location>
        <begin position="446"/>
        <end position="472"/>
    </location>
</feature>
<accession>A0AAD4LW73</accession>
<feature type="non-terminal residue" evidence="2">
    <location>
        <position position="503"/>
    </location>
</feature>
<feature type="region of interest" description="Disordered" evidence="1">
    <location>
        <begin position="433"/>
        <end position="503"/>
    </location>
</feature>
<organism evidence="2 3">
    <name type="scientific">Multifurca ochricompacta</name>
    <dbReference type="NCBI Taxonomy" id="376703"/>
    <lineage>
        <taxon>Eukaryota</taxon>
        <taxon>Fungi</taxon>
        <taxon>Dikarya</taxon>
        <taxon>Basidiomycota</taxon>
        <taxon>Agaricomycotina</taxon>
        <taxon>Agaricomycetes</taxon>
        <taxon>Russulales</taxon>
        <taxon>Russulaceae</taxon>
        <taxon>Multifurca</taxon>
    </lineage>
</organism>
<gene>
    <name evidence="2" type="ORF">B0F90DRAFT_1868850</name>
</gene>
<evidence type="ECO:0000256" key="1">
    <source>
        <dbReference type="SAM" id="MobiDB-lite"/>
    </source>
</evidence>
<evidence type="ECO:0000313" key="2">
    <source>
        <dbReference type="EMBL" id="KAI0289324.1"/>
    </source>
</evidence>
<name>A0AAD4LW73_9AGAM</name>
<feature type="region of interest" description="Disordered" evidence="1">
    <location>
        <begin position="39"/>
        <end position="79"/>
    </location>
</feature>
<feature type="compositionally biased region" description="Basic and acidic residues" evidence="1">
    <location>
        <begin position="433"/>
        <end position="445"/>
    </location>
</feature>
<proteinExistence type="predicted"/>
<reference evidence="2" key="1">
    <citation type="journal article" date="2022" name="New Phytol.">
        <title>Evolutionary transition to the ectomycorrhizal habit in the genomes of a hyperdiverse lineage of mushroom-forming fungi.</title>
        <authorList>
            <person name="Looney B."/>
            <person name="Miyauchi S."/>
            <person name="Morin E."/>
            <person name="Drula E."/>
            <person name="Courty P.E."/>
            <person name="Kohler A."/>
            <person name="Kuo A."/>
            <person name="LaButti K."/>
            <person name="Pangilinan J."/>
            <person name="Lipzen A."/>
            <person name="Riley R."/>
            <person name="Andreopoulos W."/>
            <person name="He G."/>
            <person name="Johnson J."/>
            <person name="Nolan M."/>
            <person name="Tritt A."/>
            <person name="Barry K.W."/>
            <person name="Grigoriev I.V."/>
            <person name="Nagy L.G."/>
            <person name="Hibbett D."/>
            <person name="Henrissat B."/>
            <person name="Matheny P.B."/>
            <person name="Labbe J."/>
            <person name="Martin F.M."/>
        </authorList>
    </citation>
    <scope>NUCLEOTIDE SEQUENCE</scope>
    <source>
        <strain evidence="2">BPL690</strain>
    </source>
</reference>
<comment type="caution">
    <text evidence="2">The sequence shown here is derived from an EMBL/GenBank/DDBJ whole genome shotgun (WGS) entry which is preliminary data.</text>
</comment>